<evidence type="ECO:0000313" key="3">
    <source>
        <dbReference type="EMBL" id="MBE9146866.1"/>
    </source>
</evidence>
<keyword evidence="2" id="KW-0732">Signal</keyword>
<protein>
    <submittedName>
        <fullName evidence="3">Uncharacterized protein</fullName>
    </submittedName>
</protein>
<keyword evidence="4" id="KW-1185">Reference proteome</keyword>
<evidence type="ECO:0000256" key="1">
    <source>
        <dbReference type="SAM" id="MobiDB-lite"/>
    </source>
</evidence>
<gene>
    <name evidence="3" type="ORF">IQ236_27095</name>
</gene>
<comment type="caution">
    <text evidence="3">The sequence shown here is derived from an EMBL/GenBank/DDBJ whole genome shotgun (WGS) entry which is preliminary data.</text>
</comment>
<feature type="chain" id="PRO_5045676130" evidence="2">
    <location>
        <begin position="27"/>
        <end position="64"/>
    </location>
</feature>
<organism evidence="3 4">
    <name type="scientific">Planktothrix mougeotii LEGE 06226</name>
    <dbReference type="NCBI Taxonomy" id="1828728"/>
    <lineage>
        <taxon>Bacteria</taxon>
        <taxon>Bacillati</taxon>
        <taxon>Cyanobacteriota</taxon>
        <taxon>Cyanophyceae</taxon>
        <taxon>Oscillatoriophycideae</taxon>
        <taxon>Oscillatoriales</taxon>
        <taxon>Microcoleaceae</taxon>
        <taxon>Planktothrix</taxon>
    </lineage>
</organism>
<evidence type="ECO:0000256" key="2">
    <source>
        <dbReference type="SAM" id="SignalP"/>
    </source>
</evidence>
<dbReference type="EMBL" id="JADEWU010000135">
    <property type="protein sequence ID" value="MBE9146866.1"/>
    <property type="molecule type" value="Genomic_DNA"/>
</dbReference>
<dbReference type="Proteomes" id="UP000640725">
    <property type="component" value="Unassembled WGS sequence"/>
</dbReference>
<evidence type="ECO:0000313" key="4">
    <source>
        <dbReference type="Proteomes" id="UP000640725"/>
    </source>
</evidence>
<feature type="signal peptide" evidence="2">
    <location>
        <begin position="1"/>
        <end position="26"/>
    </location>
</feature>
<proteinExistence type="predicted"/>
<dbReference type="RefSeq" id="WP_193872275.1">
    <property type="nucleotide sequence ID" value="NZ_JADEWU010000135.1"/>
</dbReference>
<feature type="region of interest" description="Disordered" evidence="1">
    <location>
        <begin position="42"/>
        <end position="64"/>
    </location>
</feature>
<feature type="compositionally biased region" description="Basic and acidic residues" evidence="1">
    <location>
        <begin position="46"/>
        <end position="64"/>
    </location>
</feature>
<name>A0ABR9UM40_9CYAN</name>
<reference evidence="3 4" key="1">
    <citation type="submission" date="2020-10" db="EMBL/GenBank/DDBJ databases">
        <authorList>
            <person name="Castelo-Branco R."/>
            <person name="Eusebio N."/>
            <person name="Adriana R."/>
            <person name="Vieira A."/>
            <person name="Brugerolle De Fraissinette N."/>
            <person name="Rezende De Castro R."/>
            <person name="Schneider M.P."/>
            <person name="Vasconcelos V."/>
            <person name="Leao P.N."/>
        </authorList>
    </citation>
    <scope>NUCLEOTIDE SEQUENCE [LARGE SCALE GENOMIC DNA]</scope>
    <source>
        <strain evidence="3 4">LEGE 06226</strain>
    </source>
</reference>
<sequence length="64" mass="7002">MKNILVVLGLVASTSFTVFSISSAHAVPSKSEVNQTTIERWTTNDYKGKNEDGEAEDIDTKKAK</sequence>
<accession>A0ABR9UM40</accession>